<evidence type="ECO:0000256" key="4">
    <source>
        <dbReference type="ARBA" id="ARBA00023136"/>
    </source>
</evidence>
<feature type="transmembrane region" description="Helical" evidence="6">
    <location>
        <begin position="114"/>
        <end position="136"/>
    </location>
</feature>
<protein>
    <recommendedName>
        <fullName evidence="8">COPI associated protein</fullName>
    </recommendedName>
</protein>
<dbReference type="AlphaFoldDB" id="G0U2M2"/>
<keyword evidence="4 6" id="KW-0472">Membrane</keyword>
<keyword evidence="3 6" id="KW-1133">Transmembrane helix</keyword>
<comment type="subcellular location">
    <subcellularLocation>
        <location evidence="1">Membrane</location>
        <topology evidence="1">Multi-pass membrane protein</topology>
    </subcellularLocation>
</comment>
<keyword evidence="2 6" id="KW-0812">Transmembrane</keyword>
<name>G0U2M2_TRYVY</name>
<feature type="transmembrane region" description="Helical" evidence="6">
    <location>
        <begin position="55"/>
        <end position="72"/>
    </location>
</feature>
<evidence type="ECO:0000256" key="6">
    <source>
        <dbReference type="SAM" id="Phobius"/>
    </source>
</evidence>
<feature type="transmembrane region" description="Helical" evidence="6">
    <location>
        <begin position="84"/>
        <end position="108"/>
    </location>
</feature>
<evidence type="ECO:0008006" key="8">
    <source>
        <dbReference type="Google" id="ProtNLM"/>
    </source>
</evidence>
<dbReference type="Pfam" id="PF08507">
    <property type="entry name" value="COPI_assoc"/>
    <property type="match status" value="1"/>
</dbReference>
<gene>
    <name evidence="7" type="ORF">TVY486_0903460</name>
</gene>
<reference evidence="7" key="1">
    <citation type="journal article" date="2012" name="Proc. Natl. Acad. Sci. U.S.A.">
        <title>Antigenic diversity is generated by distinct evolutionary mechanisms in African trypanosome species.</title>
        <authorList>
            <person name="Jackson A.P."/>
            <person name="Berry A."/>
            <person name="Aslett M."/>
            <person name="Allison H.C."/>
            <person name="Burton P."/>
            <person name="Vavrova-Anderson J."/>
            <person name="Brown R."/>
            <person name="Browne H."/>
            <person name="Corton N."/>
            <person name="Hauser H."/>
            <person name="Gamble J."/>
            <person name="Gilderthorp R."/>
            <person name="Marcello L."/>
            <person name="McQuillan J."/>
            <person name="Otto T.D."/>
            <person name="Quail M.A."/>
            <person name="Sanders M.J."/>
            <person name="van Tonder A."/>
            <person name="Ginger M.L."/>
            <person name="Field M.C."/>
            <person name="Barry J.D."/>
            <person name="Hertz-Fowler C."/>
            <person name="Berriman M."/>
        </authorList>
    </citation>
    <scope>NUCLEOTIDE SEQUENCE</scope>
    <source>
        <strain evidence="7">Y486</strain>
    </source>
</reference>
<feature type="region of interest" description="Disordered" evidence="5">
    <location>
        <begin position="145"/>
        <end position="194"/>
    </location>
</feature>
<organism evidence="7">
    <name type="scientific">Trypanosoma vivax (strain Y486)</name>
    <dbReference type="NCBI Taxonomy" id="1055687"/>
    <lineage>
        <taxon>Eukaryota</taxon>
        <taxon>Discoba</taxon>
        <taxon>Euglenozoa</taxon>
        <taxon>Kinetoplastea</taxon>
        <taxon>Metakinetoplastina</taxon>
        <taxon>Trypanosomatida</taxon>
        <taxon>Trypanosomatidae</taxon>
        <taxon>Trypanosoma</taxon>
        <taxon>Duttonella</taxon>
    </lineage>
</organism>
<accession>G0U2M2</accession>
<feature type="transmembrane region" description="Helical" evidence="6">
    <location>
        <begin position="21"/>
        <end position="43"/>
    </location>
</feature>
<dbReference type="GO" id="GO:0016020">
    <property type="term" value="C:membrane"/>
    <property type="evidence" value="ECO:0007669"/>
    <property type="project" value="UniProtKB-SubCell"/>
</dbReference>
<proteinExistence type="predicted"/>
<feature type="compositionally biased region" description="Basic and acidic residues" evidence="5">
    <location>
        <begin position="145"/>
        <end position="180"/>
    </location>
</feature>
<dbReference type="VEuPathDB" id="TriTrypDB:TvY486_0903460"/>
<evidence type="ECO:0000256" key="5">
    <source>
        <dbReference type="SAM" id="MobiDB-lite"/>
    </source>
</evidence>
<sequence>MAVMETSGKIEAEVEEPGSNAWTVAFLVVSLISSAFMIASSVVSLRSYTTVSDGFIDVIAIFLSLFGLSAEMRQFKSCRGVVNIWLGYVYFITTYTGRSFLYLFLAAAVFGSGILRQIATGMVGVLGVLIFVVNLFSDLPRYAEKSSRRKYAESQEKKQNESEELPKAEKKDEQEQDRYSYRQQYNFGDHSPRE</sequence>
<dbReference type="PANTHER" id="PTHR28128">
    <property type="entry name" value="GOLGI APPARATUS MEMBRANE PROTEIN TVP15"/>
    <property type="match status" value="1"/>
</dbReference>
<evidence type="ECO:0000256" key="3">
    <source>
        <dbReference type="ARBA" id="ARBA00022989"/>
    </source>
</evidence>
<dbReference type="EMBL" id="HE573025">
    <property type="protein sequence ID" value="CCC50525.1"/>
    <property type="molecule type" value="Genomic_DNA"/>
</dbReference>
<dbReference type="InterPro" id="IPR013714">
    <property type="entry name" value="Golgi_TVP15"/>
</dbReference>
<evidence type="ECO:0000256" key="1">
    <source>
        <dbReference type="ARBA" id="ARBA00004141"/>
    </source>
</evidence>
<dbReference type="PANTHER" id="PTHR28128:SF1">
    <property type="entry name" value="GOLGI APPARATUS MEMBRANE PROTEIN TVP15"/>
    <property type="match status" value="1"/>
</dbReference>
<evidence type="ECO:0000313" key="7">
    <source>
        <dbReference type="EMBL" id="CCC50525.1"/>
    </source>
</evidence>
<evidence type="ECO:0000256" key="2">
    <source>
        <dbReference type="ARBA" id="ARBA00022692"/>
    </source>
</evidence>